<dbReference type="KEGG" id="bok:DM82_4558"/>
<dbReference type="SUPFAM" id="SSF46689">
    <property type="entry name" value="Homeodomain-like"/>
    <property type="match status" value="1"/>
</dbReference>
<feature type="domain" description="HTH tetR-type" evidence="7">
    <location>
        <begin position="1"/>
        <end position="54"/>
    </location>
</feature>
<evidence type="ECO:0000256" key="2">
    <source>
        <dbReference type="ARBA" id="ARBA00023015"/>
    </source>
</evidence>
<evidence type="ECO:0000259" key="7">
    <source>
        <dbReference type="PROSITE" id="PS50977"/>
    </source>
</evidence>
<evidence type="ECO:0000313" key="9">
    <source>
        <dbReference type="Proteomes" id="UP000029424"/>
    </source>
</evidence>
<protein>
    <submittedName>
        <fullName evidence="8">Bacterial regulatory s, tetR family protein</fullName>
    </submittedName>
</protein>
<evidence type="ECO:0000256" key="1">
    <source>
        <dbReference type="ARBA" id="ARBA00022491"/>
    </source>
</evidence>
<keyword evidence="3" id="KW-0175">Coiled coil</keyword>
<dbReference type="EMBL" id="CP008727">
    <property type="protein sequence ID" value="AIO68603.1"/>
    <property type="molecule type" value="Genomic_DNA"/>
</dbReference>
<keyword evidence="4 6" id="KW-0238">DNA-binding</keyword>
<dbReference type="PANTHER" id="PTHR30055">
    <property type="entry name" value="HTH-TYPE TRANSCRIPTIONAL REGULATOR RUTR"/>
    <property type="match status" value="1"/>
</dbReference>
<dbReference type="GO" id="GO:0003700">
    <property type="term" value="F:DNA-binding transcription factor activity"/>
    <property type="evidence" value="ECO:0007669"/>
    <property type="project" value="TreeGrafter"/>
</dbReference>
<keyword evidence="1" id="KW-0678">Repressor</keyword>
<feature type="DNA-binding region" description="H-T-H motif" evidence="6">
    <location>
        <begin position="17"/>
        <end position="36"/>
    </location>
</feature>
<organism evidence="8 9">
    <name type="scientific">Burkholderia oklahomensis</name>
    <dbReference type="NCBI Taxonomy" id="342113"/>
    <lineage>
        <taxon>Bacteria</taxon>
        <taxon>Pseudomonadati</taxon>
        <taxon>Pseudomonadota</taxon>
        <taxon>Betaproteobacteria</taxon>
        <taxon>Burkholderiales</taxon>
        <taxon>Burkholderiaceae</taxon>
        <taxon>Burkholderia</taxon>
        <taxon>pseudomallei group</taxon>
    </lineage>
</organism>
<proteinExistence type="predicted"/>
<evidence type="ECO:0000256" key="3">
    <source>
        <dbReference type="ARBA" id="ARBA00023054"/>
    </source>
</evidence>
<dbReference type="InterPro" id="IPR050109">
    <property type="entry name" value="HTH-type_TetR-like_transc_reg"/>
</dbReference>
<evidence type="ECO:0000256" key="6">
    <source>
        <dbReference type="PROSITE-ProRule" id="PRU00335"/>
    </source>
</evidence>
<dbReference type="Gene3D" id="1.10.357.10">
    <property type="entry name" value="Tetracycline Repressor, domain 2"/>
    <property type="match status" value="1"/>
</dbReference>
<dbReference type="GO" id="GO:0000976">
    <property type="term" value="F:transcription cis-regulatory region binding"/>
    <property type="evidence" value="ECO:0007669"/>
    <property type="project" value="TreeGrafter"/>
</dbReference>
<accession>A0AAI8BAJ2</accession>
<keyword evidence="9" id="KW-1185">Reference proteome</keyword>
<dbReference type="PROSITE" id="PS01081">
    <property type="entry name" value="HTH_TETR_1"/>
    <property type="match status" value="1"/>
</dbReference>
<name>A0AAI8BAJ2_9BURK</name>
<dbReference type="PROSITE" id="PS50977">
    <property type="entry name" value="HTH_TETR_2"/>
    <property type="match status" value="1"/>
</dbReference>
<dbReference type="Proteomes" id="UP000029424">
    <property type="component" value="Chromosome 2"/>
</dbReference>
<dbReference type="InterPro" id="IPR023772">
    <property type="entry name" value="DNA-bd_HTH_TetR-type_CS"/>
</dbReference>
<dbReference type="SUPFAM" id="SSF48498">
    <property type="entry name" value="Tetracyclin repressor-like, C-terminal domain"/>
    <property type="match status" value="1"/>
</dbReference>
<dbReference type="InterPro" id="IPR001647">
    <property type="entry name" value="HTH_TetR"/>
</dbReference>
<keyword evidence="5" id="KW-0804">Transcription</keyword>
<dbReference type="AlphaFoldDB" id="A0AAI8BAJ2"/>
<sequence length="191" mass="21392">MAAAERLFLAQGVEATTINEIVELAEVAKGTFYHYFASKNELLEAMGQRYTAQYLSRLEEAVDACSADDWLGRLRAWIRTSIEAYVETYRTHDIVYINHHHHARNNREKNAILDQLQGILSCGEQAGVWQLTQPRIAALLIYAGVHGATDDVIAAQETDYAEFVRSVTAVCLRMVGVADAAQAPKPRRRTK</sequence>
<evidence type="ECO:0000256" key="4">
    <source>
        <dbReference type="ARBA" id="ARBA00023125"/>
    </source>
</evidence>
<evidence type="ECO:0000313" key="8">
    <source>
        <dbReference type="EMBL" id="AIO68603.1"/>
    </source>
</evidence>
<reference evidence="8 9" key="1">
    <citation type="submission" date="2014-06" db="EMBL/GenBank/DDBJ databases">
        <authorList>
            <person name="Bishop-Lilly K.A."/>
            <person name="Broomall S.M."/>
            <person name="Chain P.S."/>
            <person name="Chertkov O."/>
            <person name="Coyne S.R."/>
            <person name="Daligault H.E."/>
            <person name="Davenport K.W."/>
            <person name="Erkkila T."/>
            <person name="Frey K.G."/>
            <person name="Gibbons H.S."/>
            <person name="Gu W."/>
            <person name="Jaissle J."/>
            <person name="Johnson S.L."/>
            <person name="Koroleva G.I."/>
            <person name="Ladner J.T."/>
            <person name="Lo C.-C."/>
            <person name="Minogue T.D."/>
            <person name="Munk C."/>
            <person name="Palacios G.F."/>
            <person name="Redden C.L."/>
            <person name="Rosenzweig C.N."/>
            <person name="Scholz M.B."/>
            <person name="Teshima H."/>
            <person name="Xu Y."/>
        </authorList>
    </citation>
    <scope>NUCLEOTIDE SEQUENCE [LARGE SCALE GENOMIC DNA]</scope>
    <source>
        <strain evidence="8 9">EO147</strain>
    </source>
</reference>
<gene>
    <name evidence="8" type="ORF">DM82_4558</name>
</gene>
<dbReference type="PANTHER" id="PTHR30055:SF183">
    <property type="entry name" value="NUCLEOID OCCLUSION FACTOR SLMA"/>
    <property type="match status" value="1"/>
</dbReference>
<evidence type="ECO:0000256" key="5">
    <source>
        <dbReference type="ARBA" id="ARBA00023163"/>
    </source>
</evidence>
<dbReference type="Pfam" id="PF00440">
    <property type="entry name" value="TetR_N"/>
    <property type="match status" value="1"/>
</dbReference>
<dbReference type="InterPro" id="IPR036271">
    <property type="entry name" value="Tet_transcr_reg_TetR-rel_C_sf"/>
</dbReference>
<dbReference type="InterPro" id="IPR009057">
    <property type="entry name" value="Homeodomain-like_sf"/>
</dbReference>
<keyword evidence="2" id="KW-0805">Transcription regulation</keyword>